<dbReference type="InterPro" id="IPR017452">
    <property type="entry name" value="GPCR_Rhodpsn_7TM"/>
</dbReference>
<evidence type="ECO:0000256" key="9">
    <source>
        <dbReference type="ARBA" id="ARBA00023224"/>
    </source>
</evidence>
<comment type="subcellular location">
    <subcellularLocation>
        <location evidence="1">Cell membrane</location>
        <topology evidence="1">Multi-pass membrane protein</topology>
    </subcellularLocation>
</comment>
<dbReference type="InterPro" id="IPR000276">
    <property type="entry name" value="GPCR_Rhodpsn"/>
</dbReference>
<dbReference type="InterPro" id="IPR000929">
    <property type="entry name" value="Dopamine_rcpt"/>
</dbReference>
<dbReference type="PRINTS" id="PR00237">
    <property type="entry name" value="GPCRRHODOPSN"/>
</dbReference>
<evidence type="ECO:0000313" key="14">
    <source>
        <dbReference type="Proteomes" id="UP000694845"/>
    </source>
</evidence>
<dbReference type="PROSITE" id="PS50262">
    <property type="entry name" value="G_PROTEIN_RECEP_F1_2"/>
    <property type="match status" value="1"/>
</dbReference>
<accession>A0A8B7Z7E9</accession>
<evidence type="ECO:0000256" key="7">
    <source>
        <dbReference type="ARBA" id="ARBA00023157"/>
    </source>
</evidence>
<comment type="similarity">
    <text evidence="10">Belongs to the G-protein coupled receptor 1 family.</text>
</comment>
<gene>
    <name evidence="15" type="primary">LOC110985109</name>
</gene>
<evidence type="ECO:0000256" key="1">
    <source>
        <dbReference type="ARBA" id="ARBA00004651"/>
    </source>
</evidence>
<dbReference type="PROSITE" id="PS00237">
    <property type="entry name" value="G_PROTEIN_RECEP_F1_1"/>
    <property type="match status" value="1"/>
</dbReference>
<keyword evidence="14" id="KW-1185">Reference proteome</keyword>
<feature type="transmembrane region" description="Helical" evidence="12">
    <location>
        <begin position="195"/>
        <end position="216"/>
    </location>
</feature>
<dbReference type="PANTHER" id="PTHR24248:SF189">
    <property type="entry name" value="ALPHA2-ADRENERGIC-LIKE OCTOPAMINE RECEPTOR, ISOFORM B"/>
    <property type="match status" value="1"/>
</dbReference>
<keyword evidence="7" id="KW-1015">Disulfide bond</keyword>
<reference evidence="15" key="1">
    <citation type="submission" date="2025-08" db="UniProtKB">
        <authorList>
            <consortium name="RefSeq"/>
        </authorList>
    </citation>
    <scope>IDENTIFICATION</scope>
</reference>
<evidence type="ECO:0000256" key="2">
    <source>
        <dbReference type="ARBA" id="ARBA00022475"/>
    </source>
</evidence>
<keyword evidence="8 10" id="KW-0675">Receptor</keyword>
<dbReference type="Pfam" id="PF00001">
    <property type="entry name" value="7tm_1"/>
    <property type="match status" value="1"/>
</dbReference>
<dbReference type="SMART" id="SM01381">
    <property type="entry name" value="7TM_GPCR_Srsx"/>
    <property type="match status" value="1"/>
</dbReference>
<dbReference type="GeneID" id="110985109"/>
<dbReference type="Proteomes" id="UP000694845">
    <property type="component" value="Unplaced"/>
</dbReference>
<dbReference type="CDD" id="cd15059">
    <property type="entry name" value="7tmA_alpha2_AR"/>
    <property type="match status" value="1"/>
</dbReference>
<feature type="transmembrane region" description="Helical" evidence="12">
    <location>
        <begin position="113"/>
        <end position="131"/>
    </location>
</feature>
<feature type="transmembrane region" description="Helical" evidence="12">
    <location>
        <begin position="339"/>
        <end position="357"/>
    </location>
</feature>
<protein>
    <submittedName>
        <fullName evidence="15">Alpha-2Da adrenergic receptor-like</fullName>
    </submittedName>
</protein>
<dbReference type="GO" id="GO:0004930">
    <property type="term" value="F:G protein-coupled receptor activity"/>
    <property type="evidence" value="ECO:0007669"/>
    <property type="project" value="UniProtKB-KW"/>
</dbReference>
<proteinExistence type="inferred from homology"/>
<evidence type="ECO:0000256" key="3">
    <source>
        <dbReference type="ARBA" id="ARBA00022692"/>
    </source>
</evidence>
<dbReference type="Gene3D" id="1.20.1070.10">
    <property type="entry name" value="Rhodopsin 7-helix transmembrane proteins"/>
    <property type="match status" value="1"/>
</dbReference>
<evidence type="ECO:0000256" key="4">
    <source>
        <dbReference type="ARBA" id="ARBA00022989"/>
    </source>
</evidence>
<keyword evidence="9 10" id="KW-0807">Transducer</keyword>
<dbReference type="SUPFAM" id="SSF81321">
    <property type="entry name" value="Family A G protein-coupled receptor-like"/>
    <property type="match status" value="1"/>
</dbReference>
<feature type="transmembrane region" description="Helical" evidence="12">
    <location>
        <begin position="35"/>
        <end position="61"/>
    </location>
</feature>
<feature type="region of interest" description="Disordered" evidence="11">
    <location>
        <begin position="269"/>
        <end position="292"/>
    </location>
</feature>
<feature type="transmembrane region" description="Helical" evidence="12">
    <location>
        <begin position="73"/>
        <end position="93"/>
    </location>
</feature>
<evidence type="ECO:0000256" key="12">
    <source>
        <dbReference type="SAM" id="Phobius"/>
    </source>
</evidence>
<evidence type="ECO:0000259" key="13">
    <source>
        <dbReference type="PROSITE" id="PS50262"/>
    </source>
</evidence>
<keyword evidence="2" id="KW-1003">Cell membrane</keyword>
<evidence type="ECO:0000256" key="10">
    <source>
        <dbReference type="RuleBase" id="RU000688"/>
    </source>
</evidence>
<dbReference type="RefSeq" id="XP_022101574.1">
    <property type="nucleotide sequence ID" value="XM_022245882.1"/>
</dbReference>
<evidence type="ECO:0000256" key="6">
    <source>
        <dbReference type="ARBA" id="ARBA00023136"/>
    </source>
</evidence>
<sequence>MDFFNSTVNWTTNSTEMTPSVTFPFPPSGYNMAHIIVWSIVVGLIVVGIVFGNSLVCISVVRVRALKGTQYRFLVSLALADLMVGILIIPLSITNELLGCWVFGTFLCLMWKVVDVLACTASILNLCLISLDRYYSITRPIKYAKWRTHRRAYFMIGAVWTLSFIISVPPLFGWRNDDRTVNGYFLCEVSKDPGYVLYSSMGSFFIPAIVMVFVYIRIWRAAKRHARTSLGQGIGDPRPSQAGNCGRSTAYELVDTDEASSQAASAMLRLDKNRNSQNEGRRSPQELPGDRDGIRRFANNSMLSPNSASADLRRRTSSCDYREVERKRRKVAQARERRATVVLGIIMGSFLACWYPFFQLYTIDTVCGKSCNIPTFLFTFVFWIGYCNSALNPLIYTIFNRDFRKAFKKVLGIGR</sequence>
<feature type="domain" description="G-protein coupled receptors family 1 profile" evidence="13">
    <location>
        <begin position="52"/>
        <end position="396"/>
    </location>
</feature>
<keyword evidence="3 10" id="KW-0812">Transmembrane</keyword>
<dbReference type="OrthoDB" id="5977853at2759"/>
<evidence type="ECO:0000313" key="15">
    <source>
        <dbReference type="RefSeq" id="XP_022101574.1"/>
    </source>
</evidence>
<keyword evidence="5 10" id="KW-0297">G-protein coupled receptor</keyword>
<evidence type="ECO:0000256" key="8">
    <source>
        <dbReference type="ARBA" id="ARBA00023170"/>
    </source>
</evidence>
<feature type="transmembrane region" description="Helical" evidence="12">
    <location>
        <begin position="152"/>
        <end position="175"/>
    </location>
</feature>
<keyword evidence="6 12" id="KW-0472">Membrane</keyword>
<evidence type="ECO:0000256" key="11">
    <source>
        <dbReference type="SAM" id="MobiDB-lite"/>
    </source>
</evidence>
<dbReference type="OMA" id="RETGHCQ"/>
<keyword evidence="4 12" id="KW-1133">Transmembrane helix</keyword>
<name>A0A8B7Z7E9_ACAPL</name>
<dbReference type="AlphaFoldDB" id="A0A8B7Z7E9"/>
<organism evidence="14 15">
    <name type="scientific">Acanthaster planci</name>
    <name type="common">Crown-of-thorns starfish</name>
    <dbReference type="NCBI Taxonomy" id="133434"/>
    <lineage>
        <taxon>Eukaryota</taxon>
        <taxon>Metazoa</taxon>
        <taxon>Echinodermata</taxon>
        <taxon>Eleutherozoa</taxon>
        <taxon>Asterozoa</taxon>
        <taxon>Asteroidea</taxon>
        <taxon>Valvatacea</taxon>
        <taxon>Valvatida</taxon>
        <taxon>Acanthasteridae</taxon>
        <taxon>Acanthaster</taxon>
    </lineage>
</organism>
<feature type="transmembrane region" description="Helical" evidence="12">
    <location>
        <begin position="377"/>
        <end position="399"/>
    </location>
</feature>
<dbReference type="PANTHER" id="PTHR24248">
    <property type="entry name" value="ADRENERGIC RECEPTOR-RELATED G-PROTEIN COUPLED RECEPTOR"/>
    <property type="match status" value="1"/>
</dbReference>
<dbReference type="GO" id="GO:0005886">
    <property type="term" value="C:plasma membrane"/>
    <property type="evidence" value="ECO:0007669"/>
    <property type="project" value="UniProtKB-SubCell"/>
</dbReference>
<dbReference type="KEGG" id="aplc:110985109"/>
<dbReference type="PRINTS" id="PR00242">
    <property type="entry name" value="DOPAMINER"/>
</dbReference>
<evidence type="ECO:0000256" key="5">
    <source>
        <dbReference type="ARBA" id="ARBA00023040"/>
    </source>
</evidence>